<evidence type="ECO:0000256" key="5">
    <source>
        <dbReference type="ARBA" id="ARBA00023136"/>
    </source>
</evidence>
<feature type="transmembrane region" description="Helical" evidence="6">
    <location>
        <begin position="201"/>
        <end position="224"/>
    </location>
</feature>
<dbReference type="AlphaFoldDB" id="A0A855GXA3"/>
<name>A0A855GXA3_9STAP</name>
<keyword evidence="3 6" id="KW-0812">Transmembrane</keyword>
<dbReference type="InterPro" id="IPR019108">
    <property type="entry name" value="Caa3_assmbl_CtaG-rel"/>
</dbReference>
<evidence type="ECO:0000313" key="8">
    <source>
        <dbReference type="Proteomes" id="UP000233482"/>
    </source>
</evidence>
<dbReference type="Pfam" id="PF09678">
    <property type="entry name" value="Caa3_CtaG"/>
    <property type="match status" value="1"/>
</dbReference>
<evidence type="ECO:0000313" key="7">
    <source>
        <dbReference type="EMBL" id="PKE25723.1"/>
    </source>
</evidence>
<reference evidence="7 8" key="1">
    <citation type="submission" date="2017-12" db="EMBL/GenBank/DDBJ databases">
        <title>Genomics of Macrococcus caseolyticus.</title>
        <authorList>
            <person name="MacFadyen A.C."/>
            <person name="Paterson G.K."/>
        </authorList>
    </citation>
    <scope>NUCLEOTIDE SEQUENCE [LARGE SCALE GENOMIC DNA]</scope>
    <source>
        <strain evidence="7 8">5788_EF188</strain>
    </source>
</reference>
<dbReference type="Proteomes" id="UP000233482">
    <property type="component" value="Unassembled WGS sequence"/>
</dbReference>
<protein>
    <submittedName>
        <fullName evidence="7">Cytochrome c oxidase assembly factor CtaG</fullName>
    </submittedName>
</protein>
<evidence type="ECO:0000256" key="6">
    <source>
        <dbReference type="SAM" id="Phobius"/>
    </source>
</evidence>
<dbReference type="NCBIfam" id="TIGR02737">
    <property type="entry name" value="caa3_CtaG"/>
    <property type="match status" value="1"/>
</dbReference>
<feature type="transmembrane region" description="Helical" evidence="6">
    <location>
        <begin position="275"/>
        <end position="294"/>
    </location>
</feature>
<feature type="transmembrane region" description="Helical" evidence="6">
    <location>
        <begin position="130"/>
        <end position="150"/>
    </location>
</feature>
<keyword evidence="4 6" id="KW-1133">Transmembrane helix</keyword>
<dbReference type="InterPro" id="IPR014108">
    <property type="entry name" value="Caa3-assmbl_CtaG"/>
</dbReference>
<comment type="subcellular location">
    <subcellularLocation>
        <location evidence="1">Cell membrane</location>
        <topology evidence="1">Multi-pass membrane protein</topology>
    </subcellularLocation>
</comment>
<proteinExistence type="predicted"/>
<keyword evidence="2" id="KW-1003">Cell membrane</keyword>
<feature type="transmembrane region" description="Helical" evidence="6">
    <location>
        <begin position="20"/>
        <end position="42"/>
    </location>
</feature>
<dbReference type="EMBL" id="PIXC01000019">
    <property type="protein sequence ID" value="PKE25723.1"/>
    <property type="molecule type" value="Genomic_DNA"/>
</dbReference>
<feature type="transmembrane region" description="Helical" evidence="6">
    <location>
        <begin position="62"/>
        <end position="80"/>
    </location>
</feature>
<gene>
    <name evidence="7" type="primary">ctaG</name>
    <name evidence="7" type="ORF">CW686_08855</name>
</gene>
<sequence length="326" mass="37765">MKYKFWSDFMGSISSIRIFGFLANWSPFFLVAIIFTTIVFFLITGRWRHDIPGNRPLKRSEAVTFIICMFLLYAMKGAPVDLLSHIIFSFHMLQMAILYLLIVPLLFFAIPEYLIDYCIKLPIFERVFNFLTRPIIALITFNGLFSIYHIPAILDGLKQNATLHSLFTILLFITAFFMWYPIFNKTALERKQLSGLVKIGYIFAIGVLLTPACGLIIFASHAMYKTYTDPAAWMSAMSLCVPTGTLQDIVQNSSISGPQYFTNMTPKEDQQTGGVIMKVLQEIFFGFMLFHVFFRWSREERMSSEEITQRSLDEKLQQDAYFNQFR</sequence>
<evidence type="ECO:0000256" key="2">
    <source>
        <dbReference type="ARBA" id="ARBA00022475"/>
    </source>
</evidence>
<feature type="transmembrane region" description="Helical" evidence="6">
    <location>
        <begin position="162"/>
        <end position="180"/>
    </location>
</feature>
<comment type="caution">
    <text evidence="7">The sequence shown here is derived from an EMBL/GenBank/DDBJ whole genome shotgun (WGS) entry which is preliminary data.</text>
</comment>
<accession>A0A855GXA3</accession>
<feature type="transmembrane region" description="Helical" evidence="6">
    <location>
        <begin position="86"/>
        <end position="110"/>
    </location>
</feature>
<organism evidence="7 8">
    <name type="scientific">Macrococcoides caseolyticum</name>
    <dbReference type="NCBI Taxonomy" id="69966"/>
    <lineage>
        <taxon>Bacteria</taxon>
        <taxon>Bacillati</taxon>
        <taxon>Bacillota</taxon>
        <taxon>Bacilli</taxon>
        <taxon>Bacillales</taxon>
        <taxon>Staphylococcaceae</taxon>
        <taxon>Macrococcoides</taxon>
    </lineage>
</organism>
<evidence type="ECO:0000256" key="3">
    <source>
        <dbReference type="ARBA" id="ARBA00022692"/>
    </source>
</evidence>
<keyword evidence="5 6" id="KW-0472">Membrane</keyword>
<dbReference type="GO" id="GO:0005886">
    <property type="term" value="C:plasma membrane"/>
    <property type="evidence" value="ECO:0007669"/>
    <property type="project" value="UniProtKB-SubCell"/>
</dbReference>
<evidence type="ECO:0000256" key="1">
    <source>
        <dbReference type="ARBA" id="ARBA00004651"/>
    </source>
</evidence>
<evidence type="ECO:0000256" key="4">
    <source>
        <dbReference type="ARBA" id="ARBA00022989"/>
    </source>
</evidence>